<gene>
    <name evidence="1" type="ORF">INT46_011112</name>
</gene>
<accession>A0A8H7R559</accession>
<keyword evidence="2" id="KW-1185">Reference proteome</keyword>
<name>A0A8H7R559_9FUNG</name>
<reference evidence="1" key="1">
    <citation type="submission" date="2020-12" db="EMBL/GenBank/DDBJ databases">
        <title>Metabolic potential, ecology and presence of endohyphal bacteria is reflected in genomic diversity of Mucoromycotina.</title>
        <authorList>
            <person name="Muszewska A."/>
            <person name="Okrasinska A."/>
            <person name="Steczkiewicz K."/>
            <person name="Drgas O."/>
            <person name="Orlowska M."/>
            <person name="Perlinska-Lenart U."/>
            <person name="Aleksandrzak-Piekarczyk T."/>
            <person name="Szatraj K."/>
            <person name="Zielenkiewicz U."/>
            <person name="Pilsyk S."/>
            <person name="Malc E."/>
            <person name="Mieczkowski P."/>
            <person name="Kruszewska J.S."/>
            <person name="Biernat P."/>
            <person name="Pawlowska J."/>
        </authorList>
    </citation>
    <scope>NUCLEOTIDE SEQUENCE</scope>
    <source>
        <strain evidence="1">CBS 226.32</strain>
    </source>
</reference>
<comment type="caution">
    <text evidence="1">The sequence shown here is derived from an EMBL/GenBank/DDBJ whole genome shotgun (WGS) entry which is preliminary data.</text>
</comment>
<dbReference type="Proteomes" id="UP000650833">
    <property type="component" value="Unassembled WGS sequence"/>
</dbReference>
<sequence length="170" mass="19712">MSILDDFKQKLSHIICCKPLDVDQNEGPPPERQVSIFSQAQQQEQSIAQSTQNVDSMNNTAVIKEEQEEQGEDDWGDDEIEASPYNGQLFVVEANQYDKYKYDESQYNGDEELQKAFEVLVQNYIPSKQVGPTVSEDANLVWNNRFYERPIWDWNPNQEINISTVTQKTR</sequence>
<dbReference type="EMBL" id="JAEPRC010000208">
    <property type="protein sequence ID" value="KAG2204100.1"/>
    <property type="molecule type" value="Genomic_DNA"/>
</dbReference>
<dbReference type="OrthoDB" id="2285947at2759"/>
<evidence type="ECO:0000313" key="2">
    <source>
        <dbReference type="Proteomes" id="UP000650833"/>
    </source>
</evidence>
<evidence type="ECO:0000313" key="1">
    <source>
        <dbReference type="EMBL" id="KAG2204100.1"/>
    </source>
</evidence>
<proteinExistence type="predicted"/>
<organism evidence="1 2">
    <name type="scientific">Mucor plumbeus</name>
    <dbReference type="NCBI Taxonomy" id="97098"/>
    <lineage>
        <taxon>Eukaryota</taxon>
        <taxon>Fungi</taxon>
        <taxon>Fungi incertae sedis</taxon>
        <taxon>Mucoromycota</taxon>
        <taxon>Mucoromycotina</taxon>
        <taxon>Mucoromycetes</taxon>
        <taxon>Mucorales</taxon>
        <taxon>Mucorineae</taxon>
        <taxon>Mucoraceae</taxon>
        <taxon>Mucor</taxon>
    </lineage>
</organism>
<dbReference type="AlphaFoldDB" id="A0A8H7R559"/>
<protein>
    <submittedName>
        <fullName evidence="1">Uncharacterized protein</fullName>
    </submittedName>
</protein>